<reference evidence="2 3" key="1">
    <citation type="submission" date="2021-03" db="EMBL/GenBank/DDBJ databases">
        <title>novel species isolated from a fishpond in China.</title>
        <authorList>
            <person name="Lu H."/>
            <person name="Cai Z."/>
        </authorList>
    </citation>
    <scope>NUCLEOTIDE SEQUENCE [LARGE SCALE GENOMIC DNA]</scope>
    <source>
        <strain evidence="2 3">Y57</strain>
    </source>
</reference>
<evidence type="ECO:0000256" key="1">
    <source>
        <dbReference type="SAM" id="Phobius"/>
    </source>
</evidence>
<protein>
    <submittedName>
        <fullName evidence="2">Uncharacterized protein</fullName>
    </submittedName>
</protein>
<keyword evidence="1" id="KW-1133">Transmembrane helix</keyword>
<comment type="caution">
    <text evidence="2">The sequence shown here is derived from an EMBL/GenBank/DDBJ whole genome shotgun (WGS) entry which is preliminary data.</text>
</comment>
<sequence length="367" mass="42375">MNNKITFVINSCDPYQLEVVNILSLPEGSRFRLRYVDRWIDSNSVSDSSLQIGMDGYIIFHHSNKFPPHEGESESIYSNFYPIRKIKLSSYEIIGNIYYFECELCDYFDYPKSDYISSSELIRINTTLQTEKLVLIDTEDRSLINREAHNTKIDSGNKKWLRTVNALAEIPPFKDMDFYRISRISEAKDFNTENIVPKNGVFDLKETESYEILITQFRKNAEFDINKYPKKRGVYLSGSKEISPSKEFAMAMGKYDVLRLGFSVGHVNYSTKTSININYSVSQDIDGKCDNLFSLPVILRRKKKPILKKIILSILFATLYFLPGFISLISSTVVSQNLSDFIKDFSIICFTVSLVDSIAVYRKNNER</sequence>
<proteinExistence type="predicted"/>
<feature type="transmembrane region" description="Helical" evidence="1">
    <location>
        <begin position="341"/>
        <end position="361"/>
    </location>
</feature>
<gene>
    <name evidence="2" type="ORF">J0A65_05585</name>
</gene>
<keyword evidence="1" id="KW-0812">Transmembrane</keyword>
<dbReference type="RefSeq" id="WP_206593139.1">
    <property type="nucleotide sequence ID" value="NZ_JAFKCS010000003.1"/>
</dbReference>
<organism evidence="2 3">
    <name type="scientific">Bowmanella yangjiangensis</name>
    <dbReference type="NCBI Taxonomy" id="2811230"/>
    <lineage>
        <taxon>Bacteria</taxon>
        <taxon>Pseudomonadati</taxon>
        <taxon>Pseudomonadota</taxon>
        <taxon>Gammaproteobacteria</taxon>
        <taxon>Alteromonadales</taxon>
        <taxon>Alteromonadaceae</taxon>
        <taxon>Bowmanella</taxon>
    </lineage>
</organism>
<evidence type="ECO:0000313" key="2">
    <source>
        <dbReference type="EMBL" id="MBN7819326.1"/>
    </source>
</evidence>
<accession>A0ABS3CSE0</accession>
<dbReference type="Proteomes" id="UP000663992">
    <property type="component" value="Unassembled WGS sequence"/>
</dbReference>
<evidence type="ECO:0000313" key="3">
    <source>
        <dbReference type="Proteomes" id="UP000663992"/>
    </source>
</evidence>
<feature type="transmembrane region" description="Helical" evidence="1">
    <location>
        <begin position="310"/>
        <end position="329"/>
    </location>
</feature>
<keyword evidence="3" id="KW-1185">Reference proteome</keyword>
<keyword evidence="1" id="KW-0472">Membrane</keyword>
<name>A0ABS3CSE0_9ALTE</name>
<dbReference type="EMBL" id="JAFKCS010000003">
    <property type="protein sequence ID" value="MBN7819326.1"/>
    <property type="molecule type" value="Genomic_DNA"/>
</dbReference>